<reference evidence="1 2" key="1">
    <citation type="journal article" date="2022" name="Nat. Genet.">
        <title>Improved pea reference genome and pan-genome highlight genomic features and evolutionary characteristics.</title>
        <authorList>
            <person name="Yang T."/>
            <person name="Liu R."/>
            <person name="Luo Y."/>
            <person name="Hu S."/>
            <person name="Wang D."/>
            <person name="Wang C."/>
            <person name="Pandey M.K."/>
            <person name="Ge S."/>
            <person name="Xu Q."/>
            <person name="Li N."/>
            <person name="Li G."/>
            <person name="Huang Y."/>
            <person name="Saxena R.K."/>
            <person name="Ji Y."/>
            <person name="Li M."/>
            <person name="Yan X."/>
            <person name="He Y."/>
            <person name="Liu Y."/>
            <person name="Wang X."/>
            <person name="Xiang C."/>
            <person name="Varshney R.K."/>
            <person name="Ding H."/>
            <person name="Gao S."/>
            <person name="Zong X."/>
        </authorList>
    </citation>
    <scope>NUCLEOTIDE SEQUENCE [LARGE SCALE GENOMIC DNA]</scope>
    <source>
        <strain evidence="1 2">cv. Zhongwan 6</strain>
    </source>
</reference>
<protein>
    <submittedName>
        <fullName evidence="1">Uncharacterized protein</fullName>
    </submittedName>
</protein>
<evidence type="ECO:0000313" key="1">
    <source>
        <dbReference type="EMBL" id="KAI5420223.1"/>
    </source>
</evidence>
<sequence>MALSIAAEKRVGELMSSLKDAQKIVEKGIVDQWGRMVDVSDNKGRTGLGFQKGSSNVRSEDMQLSFLSGGFIHGNEQHLIVVLEDDEAEDCTNFVTRGKACNNWTAVDILVILHRSKLVPNPIEYNDPSPSPNFEFPLFEAEEESDVEVSDELPRLLEQDEKTTQPFEKQIELVNLGSKDDVKEVKIGSCLCLDVKKGLIDLLREYSNAFAWSYQDMPGLDYEIVSIDFR</sequence>
<dbReference type="AlphaFoldDB" id="A0A9D4XFG5"/>
<dbReference type="Proteomes" id="UP001058974">
    <property type="component" value="Chromosome 4"/>
</dbReference>
<evidence type="ECO:0000313" key="2">
    <source>
        <dbReference type="Proteomes" id="UP001058974"/>
    </source>
</evidence>
<name>A0A9D4XFG5_PEA</name>
<dbReference type="EMBL" id="JAMSHJ010000004">
    <property type="protein sequence ID" value="KAI5420223.1"/>
    <property type="molecule type" value="Genomic_DNA"/>
</dbReference>
<dbReference type="Gramene" id="Psat04G0413200-T1">
    <property type="protein sequence ID" value="KAI5420223.1"/>
    <property type="gene ID" value="KIW84_044132"/>
</dbReference>
<organism evidence="1 2">
    <name type="scientific">Pisum sativum</name>
    <name type="common">Garden pea</name>
    <name type="synonym">Lathyrus oleraceus</name>
    <dbReference type="NCBI Taxonomy" id="3888"/>
    <lineage>
        <taxon>Eukaryota</taxon>
        <taxon>Viridiplantae</taxon>
        <taxon>Streptophyta</taxon>
        <taxon>Embryophyta</taxon>
        <taxon>Tracheophyta</taxon>
        <taxon>Spermatophyta</taxon>
        <taxon>Magnoliopsida</taxon>
        <taxon>eudicotyledons</taxon>
        <taxon>Gunneridae</taxon>
        <taxon>Pentapetalae</taxon>
        <taxon>rosids</taxon>
        <taxon>fabids</taxon>
        <taxon>Fabales</taxon>
        <taxon>Fabaceae</taxon>
        <taxon>Papilionoideae</taxon>
        <taxon>50 kb inversion clade</taxon>
        <taxon>NPAAA clade</taxon>
        <taxon>Hologalegina</taxon>
        <taxon>IRL clade</taxon>
        <taxon>Fabeae</taxon>
        <taxon>Lathyrus</taxon>
    </lineage>
</organism>
<accession>A0A9D4XFG5</accession>
<keyword evidence="2" id="KW-1185">Reference proteome</keyword>
<proteinExistence type="predicted"/>
<gene>
    <name evidence="1" type="ORF">KIW84_044132</name>
</gene>
<comment type="caution">
    <text evidence="1">The sequence shown here is derived from an EMBL/GenBank/DDBJ whole genome shotgun (WGS) entry which is preliminary data.</text>
</comment>